<dbReference type="InterPro" id="IPR036844">
    <property type="entry name" value="Hint_dom_sf"/>
</dbReference>
<organism evidence="5 6">
    <name type="scientific">Phaeovulum vinaykumarii</name>
    <dbReference type="NCBI Taxonomy" id="407234"/>
    <lineage>
        <taxon>Bacteria</taxon>
        <taxon>Pseudomonadati</taxon>
        <taxon>Pseudomonadota</taxon>
        <taxon>Alphaproteobacteria</taxon>
        <taxon>Rhodobacterales</taxon>
        <taxon>Paracoccaceae</taxon>
        <taxon>Phaeovulum</taxon>
    </lineage>
</organism>
<gene>
    <name evidence="5" type="ORF">SAMN05421795_107111</name>
</gene>
<keyword evidence="2" id="KW-0964">Secreted</keyword>
<feature type="domain" description="Hedgehog/Intein (Hint)" evidence="4">
    <location>
        <begin position="408"/>
        <end position="554"/>
    </location>
</feature>
<dbReference type="Gene3D" id="2.170.16.10">
    <property type="entry name" value="Hedgehog/Intein (Hint) domain"/>
    <property type="match status" value="1"/>
</dbReference>
<protein>
    <submittedName>
        <fullName evidence="5">Hemolysin-type calcium-binding repeat-containing protein</fullName>
    </submittedName>
</protein>
<evidence type="ECO:0000256" key="2">
    <source>
        <dbReference type="ARBA" id="ARBA00022525"/>
    </source>
</evidence>
<dbReference type="Proteomes" id="UP000186098">
    <property type="component" value="Unassembled WGS sequence"/>
</dbReference>
<dbReference type="GO" id="GO:0005509">
    <property type="term" value="F:calcium ion binding"/>
    <property type="evidence" value="ECO:0007669"/>
    <property type="project" value="InterPro"/>
</dbReference>
<dbReference type="OrthoDB" id="6305173at2"/>
<feature type="compositionally biased region" description="Low complexity" evidence="3">
    <location>
        <begin position="280"/>
        <end position="294"/>
    </location>
</feature>
<dbReference type="PANTHER" id="PTHR38340:SF1">
    <property type="entry name" value="S-LAYER PROTEIN"/>
    <property type="match status" value="1"/>
</dbReference>
<dbReference type="InterPro" id="IPR011049">
    <property type="entry name" value="Serralysin-like_metalloprot_C"/>
</dbReference>
<dbReference type="RefSeq" id="WP_083947766.1">
    <property type="nucleotide sequence ID" value="NZ_FTOM01000007.1"/>
</dbReference>
<name>A0A1N7MH23_9RHOB</name>
<evidence type="ECO:0000313" key="5">
    <source>
        <dbReference type="EMBL" id="SIS85338.1"/>
    </source>
</evidence>
<dbReference type="Pfam" id="PF00353">
    <property type="entry name" value="HemolysinCabind"/>
    <property type="match status" value="4"/>
</dbReference>
<comment type="subcellular location">
    <subcellularLocation>
        <location evidence="1">Secreted</location>
    </subcellularLocation>
</comment>
<dbReference type="InterPro" id="IPR001343">
    <property type="entry name" value="Hemolysn_Ca-bd"/>
</dbReference>
<dbReference type="SUPFAM" id="SSF51120">
    <property type="entry name" value="beta-Roll"/>
    <property type="match status" value="2"/>
</dbReference>
<dbReference type="SUPFAM" id="SSF51294">
    <property type="entry name" value="Hedgehog/intein (Hint) domain"/>
    <property type="match status" value="1"/>
</dbReference>
<keyword evidence="6" id="KW-1185">Reference proteome</keyword>
<dbReference type="PANTHER" id="PTHR38340">
    <property type="entry name" value="S-LAYER PROTEIN"/>
    <property type="match status" value="1"/>
</dbReference>
<evidence type="ECO:0000313" key="6">
    <source>
        <dbReference type="Proteomes" id="UP000186098"/>
    </source>
</evidence>
<sequence>MYRYSDFTVEDGGPGVLGSRFMLDPAWSAVNDRLNIALSDDDPVFDGSYAWQQDGNQMATVTTASGGFVASGAVRLTAMRTVVNPAGGVINLYEVHVNGTLIGHVSDVELTPGVTYEIINYVDVTDAVEPQYSGLVTPIYDPTLANSIIGGGFADSILGNAGADSIWAGAGNDTIDGGAGADVIVGGAGNDTIYFGTGGATQAEGDTVYGGTGDDLIDDVFAGHYLYDAVLYGDAGNDSIWGGYGNDSIYGGDDNDFLNGELGDDLLDGGTGNDLLRADGGNDSLLGGDGTDTLEGGDGADTLEGGTGSDLITIGAGDDLIVFSDGHGADTVSDFDTTMSAGFTADQLDVTGMTDTGGQPVNAWDVTVTNDGLGNSLLTFPGGETLLLTGVVLDPAKPAPMLYAMGIPCFVTGTRIATPEGPRRVETLRAGDRVLAADAQGRVAARPIVFAAARWLGPAQLARRPEMAPVEIDEGALGLHGRLCLSRQHSVLVGQPGRPGRTGRLARAGHLADLGLPGVRLRPAGVGVGYHHILLDRHALVSAEGLGAETLWPGPMAFGALSGADRLALLSARPDLAPALLGQVPVESLYGPMVRPLLKRREISAQRFVNWRDWGQEWSFLAALTGEFVLQ</sequence>
<dbReference type="STRING" id="407234.SAMN05421795_107111"/>
<dbReference type="InterPro" id="IPR018511">
    <property type="entry name" value="Hemolysin-typ_Ca-bd_CS"/>
</dbReference>
<dbReference type="PROSITE" id="PS00330">
    <property type="entry name" value="HEMOLYSIN_CALCIUM"/>
    <property type="match status" value="4"/>
</dbReference>
<evidence type="ECO:0000256" key="1">
    <source>
        <dbReference type="ARBA" id="ARBA00004613"/>
    </source>
</evidence>
<reference evidence="6" key="1">
    <citation type="submission" date="2017-01" db="EMBL/GenBank/DDBJ databases">
        <authorList>
            <person name="Varghese N."/>
            <person name="Submissions S."/>
        </authorList>
    </citation>
    <scope>NUCLEOTIDE SEQUENCE [LARGE SCALE GENOMIC DNA]</scope>
    <source>
        <strain evidence="6">DSM 18714</strain>
    </source>
</reference>
<dbReference type="AlphaFoldDB" id="A0A1N7MH23"/>
<dbReference type="InterPro" id="IPR050557">
    <property type="entry name" value="RTX_toxin/Mannuronan_C5-epim"/>
</dbReference>
<dbReference type="InterPro" id="IPR028992">
    <property type="entry name" value="Hedgehog/Intein_dom"/>
</dbReference>
<dbReference type="Pfam" id="PF13403">
    <property type="entry name" value="Hint_2"/>
    <property type="match status" value="1"/>
</dbReference>
<proteinExistence type="predicted"/>
<evidence type="ECO:0000256" key="3">
    <source>
        <dbReference type="SAM" id="MobiDB-lite"/>
    </source>
</evidence>
<evidence type="ECO:0000259" key="4">
    <source>
        <dbReference type="Pfam" id="PF13403"/>
    </source>
</evidence>
<dbReference type="GO" id="GO:0005576">
    <property type="term" value="C:extracellular region"/>
    <property type="evidence" value="ECO:0007669"/>
    <property type="project" value="UniProtKB-SubCell"/>
</dbReference>
<accession>A0A1N7MH23</accession>
<dbReference type="Gene3D" id="2.150.10.10">
    <property type="entry name" value="Serralysin-like metalloprotease, C-terminal"/>
    <property type="match status" value="2"/>
</dbReference>
<feature type="region of interest" description="Disordered" evidence="3">
    <location>
        <begin position="280"/>
        <end position="302"/>
    </location>
</feature>
<dbReference type="PRINTS" id="PR00313">
    <property type="entry name" value="CABNDNGRPT"/>
</dbReference>
<dbReference type="EMBL" id="FTOM01000007">
    <property type="protein sequence ID" value="SIS85338.1"/>
    <property type="molecule type" value="Genomic_DNA"/>
</dbReference>